<dbReference type="FunFam" id="3.40.50.2300:FF:000021">
    <property type="entry name" value="Two-component system response regulator KdpE"/>
    <property type="match status" value="1"/>
</dbReference>
<dbReference type="PANTHER" id="PTHR48111">
    <property type="entry name" value="REGULATOR OF RPOS"/>
    <property type="match status" value="1"/>
</dbReference>
<dbReference type="Proteomes" id="UP000003165">
    <property type="component" value="Unassembled WGS sequence"/>
</dbReference>
<dbReference type="PROSITE" id="PS51755">
    <property type="entry name" value="OMPR_PHOB"/>
    <property type="match status" value="1"/>
</dbReference>
<dbReference type="eggNOG" id="COG0745">
    <property type="taxonomic scope" value="Bacteria"/>
</dbReference>
<dbReference type="GO" id="GO:0000156">
    <property type="term" value="F:phosphorelay response regulator activity"/>
    <property type="evidence" value="ECO:0007669"/>
    <property type="project" value="TreeGrafter"/>
</dbReference>
<dbReference type="FunFam" id="1.10.10.10:FF:000210">
    <property type="entry name" value="Winged-helix transcriptional response regulator KdpE"/>
    <property type="match status" value="1"/>
</dbReference>
<proteinExistence type="predicted"/>
<dbReference type="SMART" id="SM00448">
    <property type="entry name" value="REC"/>
    <property type="match status" value="1"/>
</dbReference>
<dbReference type="InterPro" id="IPR011006">
    <property type="entry name" value="CheY-like_superfamily"/>
</dbReference>
<dbReference type="Gene3D" id="6.10.250.690">
    <property type="match status" value="1"/>
</dbReference>
<feature type="domain" description="OmpR/PhoB-type" evidence="11">
    <location>
        <begin position="128"/>
        <end position="227"/>
    </location>
</feature>
<evidence type="ECO:0000256" key="8">
    <source>
        <dbReference type="PROSITE-ProRule" id="PRU00169"/>
    </source>
</evidence>
<organism evidence="12 13">
    <name type="scientific">Pseudogulbenkiania ferrooxidans 2002</name>
    <dbReference type="NCBI Taxonomy" id="279714"/>
    <lineage>
        <taxon>Bacteria</taxon>
        <taxon>Pseudomonadati</taxon>
        <taxon>Pseudomonadota</taxon>
        <taxon>Betaproteobacteria</taxon>
        <taxon>Neisseriales</taxon>
        <taxon>Chromobacteriaceae</taxon>
        <taxon>Pseudogulbenkiania</taxon>
    </lineage>
</organism>
<dbReference type="GO" id="GO:0032993">
    <property type="term" value="C:protein-DNA complex"/>
    <property type="evidence" value="ECO:0007669"/>
    <property type="project" value="TreeGrafter"/>
</dbReference>
<comment type="caution">
    <text evidence="12">The sequence shown here is derived from an EMBL/GenBank/DDBJ whole genome shotgun (WGS) entry which is preliminary data.</text>
</comment>
<dbReference type="PROSITE" id="PS50110">
    <property type="entry name" value="RESPONSE_REGULATORY"/>
    <property type="match status" value="1"/>
</dbReference>
<dbReference type="Gene3D" id="3.40.50.2300">
    <property type="match status" value="1"/>
</dbReference>
<dbReference type="GO" id="GO:0005829">
    <property type="term" value="C:cytosol"/>
    <property type="evidence" value="ECO:0007669"/>
    <property type="project" value="TreeGrafter"/>
</dbReference>
<name>B9Z381_9NEIS</name>
<evidence type="ECO:0000256" key="2">
    <source>
        <dbReference type="ARBA" id="ARBA00022490"/>
    </source>
</evidence>
<evidence type="ECO:0000256" key="5">
    <source>
        <dbReference type="ARBA" id="ARBA00023015"/>
    </source>
</evidence>
<evidence type="ECO:0000313" key="12">
    <source>
        <dbReference type="EMBL" id="EEG09034.1"/>
    </source>
</evidence>
<gene>
    <name evidence="12" type="ORF">FuraDRAFT_1794</name>
</gene>
<dbReference type="InterPro" id="IPR036388">
    <property type="entry name" value="WH-like_DNA-bd_sf"/>
</dbReference>
<feature type="modified residue" description="4-aspartylphosphate" evidence="8">
    <location>
        <position position="54"/>
    </location>
</feature>
<evidence type="ECO:0000313" key="13">
    <source>
        <dbReference type="Proteomes" id="UP000003165"/>
    </source>
</evidence>
<keyword evidence="7" id="KW-0804">Transcription</keyword>
<dbReference type="PANTHER" id="PTHR48111:SF50">
    <property type="entry name" value="KDP OPERON TRANSCRIPTIONAL REGULATORY PROTEIN KDPE"/>
    <property type="match status" value="1"/>
</dbReference>
<dbReference type="GO" id="GO:0000987">
    <property type="term" value="F:cis-regulatory region sequence-specific DNA binding"/>
    <property type="evidence" value="ECO:0007669"/>
    <property type="project" value="UniProtKB-ARBA"/>
</dbReference>
<dbReference type="InterPro" id="IPR039420">
    <property type="entry name" value="WalR-like"/>
</dbReference>
<evidence type="ECO:0000259" key="10">
    <source>
        <dbReference type="PROSITE" id="PS50110"/>
    </source>
</evidence>
<dbReference type="InterPro" id="IPR001867">
    <property type="entry name" value="OmpR/PhoB-type_DNA-bd"/>
</dbReference>
<evidence type="ECO:0000256" key="9">
    <source>
        <dbReference type="PROSITE-ProRule" id="PRU01091"/>
    </source>
</evidence>
<dbReference type="RefSeq" id="WP_008953814.1">
    <property type="nucleotide sequence ID" value="NZ_ACIS01000004.1"/>
</dbReference>
<dbReference type="InterPro" id="IPR001789">
    <property type="entry name" value="Sig_transdc_resp-reg_receiver"/>
</dbReference>
<feature type="DNA-binding region" description="OmpR/PhoB-type" evidence="9">
    <location>
        <begin position="128"/>
        <end position="227"/>
    </location>
</feature>
<dbReference type="CDD" id="cd17620">
    <property type="entry name" value="REC_OmpR_KdpE-like"/>
    <property type="match status" value="1"/>
</dbReference>
<dbReference type="SUPFAM" id="SSF52172">
    <property type="entry name" value="CheY-like"/>
    <property type="match status" value="1"/>
</dbReference>
<evidence type="ECO:0000256" key="4">
    <source>
        <dbReference type="ARBA" id="ARBA00023012"/>
    </source>
</evidence>
<dbReference type="EMBL" id="ACIS01000004">
    <property type="protein sequence ID" value="EEG09034.1"/>
    <property type="molecule type" value="Genomic_DNA"/>
</dbReference>
<keyword evidence="13" id="KW-1185">Reference proteome</keyword>
<evidence type="ECO:0000256" key="7">
    <source>
        <dbReference type="ARBA" id="ARBA00023163"/>
    </source>
</evidence>
<dbReference type="AlphaFoldDB" id="B9Z381"/>
<dbReference type="GO" id="GO:0042802">
    <property type="term" value="F:identical protein binding"/>
    <property type="evidence" value="ECO:0007669"/>
    <property type="project" value="UniProtKB-ARBA"/>
</dbReference>
<protein>
    <submittedName>
        <fullName evidence="12">Two component transcriptional regulator, winged helix family</fullName>
    </submittedName>
</protein>
<reference evidence="12 13" key="1">
    <citation type="submission" date="2009-02" db="EMBL/GenBank/DDBJ databases">
        <title>Sequencing of the draft genome and assembly of Lutiella nitroferrum 2002.</title>
        <authorList>
            <consortium name="US DOE Joint Genome Institute (JGI-PGF)"/>
            <person name="Lucas S."/>
            <person name="Copeland A."/>
            <person name="Lapidus A."/>
            <person name="Glavina del Rio T."/>
            <person name="Tice H."/>
            <person name="Bruce D."/>
            <person name="Goodwin L."/>
            <person name="Pitluck S."/>
            <person name="Larimer F."/>
            <person name="Land M.L."/>
            <person name="Hauser L."/>
            <person name="Coates J.D."/>
        </authorList>
    </citation>
    <scope>NUCLEOTIDE SEQUENCE [LARGE SCALE GENOMIC DNA]</scope>
    <source>
        <strain evidence="12 13">2002</strain>
    </source>
</reference>
<dbReference type="NCBIfam" id="NF007820">
    <property type="entry name" value="PRK10529.1"/>
    <property type="match status" value="1"/>
</dbReference>
<dbReference type="Gene3D" id="1.10.10.10">
    <property type="entry name" value="Winged helix-like DNA-binding domain superfamily/Winged helix DNA-binding domain"/>
    <property type="match status" value="1"/>
</dbReference>
<accession>B9Z381</accession>
<keyword evidence="2" id="KW-0963">Cytoplasm</keyword>
<keyword evidence="3 8" id="KW-0597">Phosphoprotein</keyword>
<dbReference type="GO" id="GO:0045893">
    <property type="term" value="P:positive regulation of DNA-templated transcription"/>
    <property type="evidence" value="ECO:0007669"/>
    <property type="project" value="UniProtKB-ARBA"/>
</dbReference>
<evidence type="ECO:0000256" key="3">
    <source>
        <dbReference type="ARBA" id="ARBA00022553"/>
    </source>
</evidence>
<dbReference type="CDD" id="cd00383">
    <property type="entry name" value="trans_reg_C"/>
    <property type="match status" value="1"/>
</dbReference>
<keyword evidence="5" id="KW-0805">Transcription regulation</keyword>
<evidence type="ECO:0000256" key="6">
    <source>
        <dbReference type="ARBA" id="ARBA00023125"/>
    </source>
</evidence>
<dbReference type="Pfam" id="PF00072">
    <property type="entry name" value="Response_reg"/>
    <property type="match status" value="1"/>
</dbReference>
<comment type="subcellular location">
    <subcellularLocation>
        <location evidence="1">Cytoplasm</location>
    </subcellularLocation>
</comment>
<keyword evidence="4" id="KW-0902">Two-component regulatory system</keyword>
<feature type="domain" description="Response regulatory" evidence="10">
    <location>
        <begin position="5"/>
        <end position="118"/>
    </location>
</feature>
<sequence>MNDRRLLIIEDDPQIRRFLRAALEAEGFAVFEADSGGRGLIEAATRQPELVIVDLGLPDMDGREVIRELRGWSAVPIVVLSARHQEEEKVAALDQGADDYLVKPFGVPELLARLRAQLRRGATAAAGQSRISFGQVCVDLPQRRVSRAGTEVHLTPVEYRLLSALIKGQGRVLTHRQLLLDTWGPDYVERPHYLRIYMGHLRQKLEDDPSQPKHLLTELGVGYRLQT</sequence>
<keyword evidence="6 9" id="KW-0238">DNA-binding</keyword>
<dbReference type="SMART" id="SM00862">
    <property type="entry name" value="Trans_reg_C"/>
    <property type="match status" value="1"/>
</dbReference>
<evidence type="ECO:0000259" key="11">
    <source>
        <dbReference type="PROSITE" id="PS51755"/>
    </source>
</evidence>
<evidence type="ECO:0000256" key="1">
    <source>
        <dbReference type="ARBA" id="ARBA00004496"/>
    </source>
</evidence>
<dbReference type="Pfam" id="PF00486">
    <property type="entry name" value="Trans_reg_C"/>
    <property type="match status" value="1"/>
</dbReference>